<keyword evidence="4 10" id="KW-0812">Transmembrane</keyword>
<keyword evidence="6 10" id="KW-1133">Transmembrane helix</keyword>
<feature type="transmembrane region" description="Helical" evidence="10">
    <location>
        <begin position="37"/>
        <end position="58"/>
    </location>
</feature>
<dbReference type="OrthoDB" id="6765072at2759"/>
<evidence type="ECO:0000256" key="3">
    <source>
        <dbReference type="ARBA" id="ARBA00022606"/>
    </source>
</evidence>
<dbReference type="EnsemblMetazoa" id="SCAU006119-RA">
    <property type="protein sequence ID" value="SCAU006119-PA"/>
    <property type="gene ID" value="SCAU006119"/>
</dbReference>
<dbReference type="VEuPathDB" id="VectorBase:SCAU006119"/>
<feature type="transmembrane region" description="Helical" evidence="10">
    <location>
        <begin position="266"/>
        <end position="287"/>
    </location>
</feature>
<dbReference type="PANTHER" id="PTHR21137">
    <property type="entry name" value="ODORANT RECEPTOR"/>
    <property type="match status" value="1"/>
</dbReference>
<keyword evidence="2" id="KW-1003">Cell membrane</keyword>
<accession>A0A1I8P9S3</accession>
<comment type="caution">
    <text evidence="10">Lacks conserved residue(s) required for the propagation of feature annotation.</text>
</comment>
<evidence type="ECO:0000256" key="9">
    <source>
        <dbReference type="ARBA" id="ARBA00023224"/>
    </source>
</evidence>
<dbReference type="STRING" id="35570.A0A1I8P9S3"/>
<evidence type="ECO:0000256" key="7">
    <source>
        <dbReference type="ARBA" id="ARBA00023136"/>
    </source>
</evidence>
<keyword evidence="12" id="KW-1185">Reference proteome</keyword>
<evidence type="ECO:0000313" key="12">
    <source>
        <dbReference type="Proteomes" id="UP000095300"/>
    </source>
</evidence>
<keyword evidence="3 10" id="KW-0716">Sensory transduction</keyword>
<dbReference type="Pfam" id="PF02949">
    <property type="entry name" value="7tm_6"/>
    <property type="match status" value="1"/>
</dbReference>
<sequence>MVVKLSVHRYESITRVIRIFSSMCGADVLDPKYRVNLLTWIVLTFINTFFCCTTYTMYINVYVDRDLTKVLQTLCLVGSALQGYVKLVNAIWNQHNLRFLTEELHRIYAEYDEKQAHYRRKLSKSVNLVVKVIKFVFFSYFINVSLFLMAVPVYGIIYKEKIFIMQMFIPGLDHTTEFGYYLLISIQLILMLFGGFGTFAADTFLINFITHVPMLKDILRCKFEDLNEALDDENKERTKKYKAILRDILQWHQKYMLFITIIKDTYFWVILVQMTTVGLNIASTLFVVISAKWPSGPPYMIFCFCTLYIYCGLGTVVENANEDVIYSSYTDVNWYHLPPSEKKMLGMMLMMAQNTSGLTVGVVVPLSVSTGLQLTKAIYTWSMMLINFID</sequence>
<gene>
    <name evidence="11" type="primary">106086558</name>
</gene>
<dbReference type="Proteomes" id="UP000095300">
    <property type="component" value="Unassembled WGS sequence"/>
</dbReference>
<comment type="subcellular location">
    <subcellularLocation>
        <location evidence="1 10">Cell membrane</location>
        <topology evidence="1 10">Multi-pass membrane protein</topology>
    </subcellularLocation>
</comment>
<evidence type="ECO:0000256" key="8">
    <source>
        <dbReference type="ARBA" id="ARBA00023170"/>
    </source>
</evidence>
<evidence type="ECO:0000256" key="2">
    <source>
        <dbReference type="ARBA" id="ARBA00022475"/>
    </source>
</evidence>
<dbReference type="GO" id="GO:0005549">
    <property type="term" value="F:odorant binding"/>
    <property type="evidence" value="ECO:0007669"/>
    <property type="project" value="InterPro"/>
</dbReference>
<feature type="transmembrane region" description="Helical" evidence="10">
    <location>
        <begin position="299"/>
        <end position="317"/>
    </location>
</feature>
<dbReference type="GO" id="GO:0007165">
    <property type="term" value="P:signal transduction"/>
    <property type="evidence" value="ECO:0007669"/>
    <property type="project" value="UniProtKB-KW"/>
</dbReference>
<reference evidence="11" key="1">
    <citation type="submission" date="2020-05" db="UniProtKB">
        <authorList>
            <consortium name="EnsemblMetazoa"/>
        </authorList>
    </citation>
    <scope>IDENTIFICATION</scope>
    <source>
        <strain evidence="11">USDA</strain>
    </source>
</reference>
<comment type="similarity">
    <text evidence="10">Belongs to the insect chemoreceptor superfamily. Heteromeric odorant receptor channel (TC 1.A.69) family.</text>
</comment>
<evidence type="ECO:0000256" key="1">
    <source>
        <dbReference type="ARBA" id="ARBA00004651"/>
    </source>
</evidence>
<dbReference type="AlphaFoldDB" id="A0A1I8P9S3"/>
<keyword evidence="8 10" id="KW-0675">Receptor</keyword>
<dbReference type="GO" id="GO:0004984">
    <property type="term" value="F:olfactory receptor activity"/>
    <property type="evidence" value="ECO:0007669"/>
    <property type="project" value="InterPro"/>
</dbReference>
<protein>
    <recommendedName>
        <fullName evidence="10">Odorant receptor</fullName>
    </recommendedName>
</protein>
<dbReference type="KEGG" id="scac:106086558"/>
<dbReference type="InterPro" id="IPR004117">
    <property type="entry name" value="7tm6_olfct_rcpt"/>
</dbReference>
<feature type="transmembrane region" description="Helical" evidence="10">
    <location>
        <begin position="135"/>
        <end position="157"/>
    </location>
</feature>
<evidence type="ECO:0000313" key="11">
    <source>
        <dbReference type="EnsemblMetazoa" id="SCAU006119-PA"/>
    </source>
</evidence>
<evidence type="ECO:0000256" key="10">
    <source>
        <dbReference type="RuleBase" id="RU351113"/>
    </source>
</evidence>
<dbReference type="GO" id="GO:0005886">
    <property type="term" value="C:plasma membrane"/>
    <property type="evidence" value="ECO:0007669"/>
    <property type="project" value="UniProtKB-SubCell"/>
</dbReference>
<keyword evidence="5 10" id="KW-0552">Olfaction</keyword>
<name>A0A1I8P9S3_STOCA</name>
<dbReference type="PANTHER" id="PTHR21137:SF35">
    <property type="entry name" value="ODORANT RECEPTOR 19A-RELATED"/>
    <property type="match status" value="1"/>
</dbReference>
<evidence type="ECO:0000256" key="6">
    <source>
        <dbReference type="ARBA" id="ARBA00022989"/>
    </source>
</evidence>
<keyword evidence="7 10" id="KW-0472">Membrane</keyword>
<evidence type="ECO:0000256" key="5">
    <source>
        <dbReference type="ARBA" id="ARBA00022725"/>
    </source>
</evidence>
<feature type="transmembrane region" description="Helical" evidence="10">
    <location>
        <begin position="178"/>
        <end position="201"/>
    </location>
</feature>
<organism evidence="11 12">
    <name type="scientific">Stomoxys calcitrans</name>
    <name type="common">Stable fly</name>
    <name type="synonym">Conops calcitrans</name>
    <dbReference type="NCBI Taxonomy" id="35570"/>
    <lineage>
        <taxon>Eukaryota</taxon>
        <taxon>Metazoa</taxon>
        <taxon>Ecdysozoa</taxon>
        <taxon>Arthropoda</taxon>
        <taxon>Hexapoda</taxon>
        <taxon>Insecta</taxon>
        <taxon>Pterygota</taxon>
        <taxon>Neoptera</taxon>
        <taxon>Endopterygota</taxon>
        <taxon>Diptera</taxon>
        <taxon>Brachycera</taxon>
        <taxon>Muscomorpha</taxon>
        <taxon>Muscoidea</taxon>
        <taxon>Muscidae</taxon>
        <taxon>Stomoxys</taxon>
    </lineage>
</organism>
<evidence type="ECO:0000256" key="4">
    <source>
        <dbReference type="ARBA" id="ARBA00022692"/>
    </source>
</evidence>
<proteinExistence type="inferred from homology"/>
<keyword evidence="9 10" id="KW-0807">Transducer</keyword>